<dbReference type="Pfam" id="PF07973">
    <property type="entry name" value="tRNA_SAD"/>
    <property type="match status" value="1"/>
</dbReference>
<evidence type="ECO:0000256" key="12">
    <source>
        <dbReference type="ARBA" id="ARBA00049515"/>
    </source>
</evidence>
<dbReference type="GO" id="GO:0006435">
    <property type="term" value="P:threonyl-tRNA aminoacylation"/>
    <property type="evidence" value="ECO:0007669"/>
    <property type="project" value="UniProtKB-UniRule"/>
</dbReference>
<dbReference type="GO" id="GO:0000049">
    <property type="term" value="F:tRNA binding"/>
    <property type="evidence" value="ECO:0007669"/>
    <property type="project" value="UniProtKB-KW"/>
</dbReference>
<dbReference type="CDD" id="cd00771">
    <property type="entry name" value="ThrRS_core"/>
    <property type="match status" value="1"/>
</dbReference>
<keyword evidence="10 13" id="KW-0648">Protein biosynthesis</keyword>
<dbReference type="Gene3D" id="3.30.980.10">
    <property type="entry name" value="Threonyl-trna Synthetase, Chain A, domain 2"/>
    <property type="match status" value="1"/>
</dbReference>
<evidence type="ECO:0000256" key="8">
    <source>
        <dbReference type="ARBA" id="ARBA00022840"/>
    </source>
</evidence>
<dbReference type="CDD" id="cd00860">
    <property type="entry name" value="ThrRS_anticodon"/>
    <property type="match status" value="1"/>
</dbReference>
<evidence type="ECO:0000256" key="2">
    <source>
        <dbReference type="ARBA" id="ARBA00022490"/>
    </source>
</evidence>
<dbReference type="Gene3D" id="3.40.50.800">
    <property type="entry name" value="Anticodon-binding domain"/>
    <property type="match status" value="1"/>
</dbReference>
<evidence type="ECO:0000256" key="1">
    <source>
        <dbReference type="ARBA" id="ARBA00008226"/>
    </source>
</evidence>
<evidence type="ECO:0000256" key="5">
    <source>
        <dbReference type="ARBA" id="ARBA00022723"/>
    </source>
</evidence>
<dbReference type="InterPro" id="IPR036621">
    <property type="entry name" value="Anticodon-bd_dom_sf"/>
</dbReference>
<dbReference type="FunFam" id="3.30.930.10:FF:000002">
    <property type="entry name" value="Threonine--tRNA ligase"/>
    <property type="match status" value="1"/>
</dbReference>
<dbReference type="EC" id="6.1.1.3" evidence="13"/>
<feature type="binding site" evidence="13">
    <location>
        <position position="448"/>
    </location>
    <ligand>
        <name>Zn(2+)</name>
        <dbReference type="ChEBI" id="CHEBI:29105"/>
        <note>catalytic</note>
    </ligand>
</feature>
<dbReference type="GO" id="GO:0004829">
    <property type="term" value="F:threonine-tRNA ligase activity"/>
    <property type="evidence" value="ECO:0007669"/>
    <property type="project" value="UniProtKB-UniRule"/>
</dbReference>
<dbReference type="InterPro" id="IPR002320">
    <property type="entry name" value="Thr-tRNA-ligase_IIa"/>
</dbReference>
<accession>A0A1G2SZC8</accession>
<keyword evidence="5 13" id="KW-0479">Metal-binding</keyword>
<comment type="catalytic activity">
    <reaction evidence="12 13">
        <text>tRNA(Thr) + L-threonine + ATP = L-threonyl-tRNA(Thr) + AMP + diphosphate + H(+)</text>
        <dbReference type="Rhea" id="RHEA:24624"/>
        <dbReference type="Rhea" id="RHEA-COMP:9670"/>
        <dbReference type="Rhea" id="RHEA-COMP:9704"/>
        <dbReference type="ChEBI" id="CHEBI:15378"/>
        <dbReference type="ChEBI" id="CHEBI:30616"/>
        <dbReference type="ChEBI" id="CHEBI:33019"/>
        <dbReference type="ChEBI" id="CHEBI:57926"/>
        <dbReference type="ChEBI" id="CHEBI:78442"/>
        <dbReference type="ChEBI" id="CHEBI:78534"/>
        <dbReference type="ChEBI" id="CHEBI:456215"/>
        <dbReference type="EC" id="6.1.1.3"/>
    </reaction>
</comment>
<dbReference type="Pfam" id="PF00587">
    <property type="entry name" value="tRNA-synt_2b"/>
    <property type="match status" value="1"/>
</dbReference>
<dbReference type="Gene3D" id="3.30.930.10">
    <property type="entry name" value="Bira Bifunctional Protein, Domain 2"/>
    <property type="match status" value="1"/>
</dbReference>
<feature type="domain" description="Aminoacyl-transfer RNA synthetases class-II family profile" evidence="14">
    <location>
        <begin position="194"/>
        <end position="471"/>
    </location>
</feature>
<gene>
    <name evidence="13" type="primary">thrS</name>
    <name evidence="15" type="ORF">A2838_02330</name>
</gene>
<evidence type="ECO:0000256" key="6">
    <source>
        <dbReference type="ARBA" id="ARBA00022741"/>
    </source>
</evidence>
<keyword evidence="6 13" id="KW-0547">Nucleotide-binding</keyword>
<comment type="similarity">
    <text evidence="1 13">Belongs to the class-II aminoacyl-tRNA synthetase family.</text>
</comment>
<evidence type="ECO:0000256" key="9">
    <source>
        <dbReference type="ARBA" id="ARBA00022884"/>
    </source>
</evidence>
<dbReference type="InterPro" id="IPR018163">
    <property type="entry name" value="Thr/Ala-tRNA-synth_IIc_edit"/>
</dbReference>
<keyword evidence="8 13" id="KW-0067">ATP-binding</keyword>
<proteinExistence type="inferred from homology"/>
<dbReference type="SUPFAM" id="SSF52954">
    <property type="entry name" value="Class II aaRS ABD-related"/>
    <property type="match status" value="1"/>
</dbReference>
<comment type="caution">
    <text evidence="13">Lacks conserved residue(s) required for the propagation of feature annotation.</text>
</comment>
<dbReference type="InterPro" id="IPR012947">
    <property type="entry name" value="tRNA_SAD"/>
</dbReference>
<comment type="subunit">
    <text evidence="13">Homodimer.</text>
</comment>
<evidence type="ECO:0000256" key="4">
    <source>
        <dbReference type="ARBA" id="ARBA00022598"/>
    </source>
</evidence>
<feature type="binding site" evidence="13">
    <location>
        <position position="272"/>
    </location>
    <ligand>
        <name>Zn(2+)</name>
        <dbReference type="ChEBI" id="CHEBI:29105"/>
        <note>catalytic</note>
    </ligand>
</feature>
<name>A0A1G2SZC8_9BACT</name>
<dbReference type="PRINTS" id="PR01047">
    <property type="entry name" value="TRNASYNTHTHR"/>
</dbReference>
<comment type="caution">
    <text evidence="15">The sequence shown here is derived from an EMBL/GenBank/DDBJ whole genome shotgun (WGS) entry which is preliminary data.</text>
</comment>
<evidence type="ECO:0000256" key="11">
    <source>
        <dbReference type="ARBA" id="ARBA00023146"/>
    </source>
</evidence>
<dbReference type="InterPro" id="IPR002314">
    <property type="entry name" value="aa-tRNA-synt_IIb"/>
</dbReference>
<dbReference type="FunFam" id="3.40.50.800:FF:000001">
    <property type="entry name" value="Threonine--tRNA ligase"/>
    <property type="match status" value="1"/>
</dbReference>
<evidence type="ECO:0000259" key="14">
    <source>
        <dbReference type="PROSITE" id="PS50862"/>
    </source>
</evidence>
<dbReference type="InterPro" id="IPR045864">
    <property type="entry name" value="aa-tRNA-synth_II/BPL/LPL"/>
</dbReference>
<dbReference type="InterPro" id="IPR047246">
    <property type="entry name" value="ThrRS_anticodon"/>
</dbReference>
<dbReference type="AlphaFoldDB" id="A0A1G2SZC8"/>
<keyword evidence="2 13" id="KW-0963">Cytoplasm</keyword>
<dbReference type="GO" id="GO:0046872">
    <property type="term" value="F:metal ion binding"/>
    <property type="evidence" value="ECO:0007669"/>
    <property type="project" value="UniProtKB-KW"/>
</dbReference>
<protein>
    <recommendedName>
        <fullName evidence="13">Threonine--tRNA ligase</fullName>
        <ecNumber evidence="13">6.1.1.3</ecNumber>
    </recommendedName>
    <alternativeName>
        <fullName evidence="13">Threonyl-tRNA synthetase</fullName>
        <shortName evidence="13">ThrRS</shortName>
    </alternativeName>
</protein>
<keyword evidence="4 13" id="KW-0436">Ligase</keyword>
<keyword evidence="11 13" id="KW-0030">Aminoacyl-tRNA synthetase</keyword>
<dbReference type="Proteomes" id="UP000178107">
    <property type="component" value="Unassembled WGS sequence"/>
</dbReference>
<dbReference type="EMBL" id="MHVH01000005">
    <property type="protein sequence ID" value="OHA90406.1"/>
    <property type="molecule type" value="Genomic_DNA"/>
</dbReference>
<keyword evidence="7 13" id="KW-0862">Zinc</keyword>
<evidence type="ECO:0000313" key="16">
    <source>
        <dbReference type="Proteomes" id="UP000178107"/>
    </source>
</evidence>
<dbReference type="InterPro" id="IPR006195">
    <property type="entry name" value="aa-tRNA-synth_II"/>
</dbReference>
<dbReference type="GO" id="GO:0005524">
    <property type="term" value="F:ATP binding"/>
    <property type="evidence" value="ECO:0007669"/>
    <property type="project" value="UniProtKB-UniRule"/>
</dbReference>
<keyword evidence="9 13" id="KW-0694">RNA-binding</keyword>
<dbReference type="InterPro" id="IPR004154">
    <property type="entry name" value="Anticodon-bd"/>
</dbReference>
<feature type="binding site" evidence="13">
    <location>
        <position position="323"/>
    </location>
    <ligand>
        <name>Zn(2+)</name>
        <dbReference type="ChEBI" id="CHEBI:29105"/>
        <note>catalytic</note>
    </ligand>
</feature>
<dbReference type="SMART" id="SM00863">
    <property type="entry name" value="tRNA_SAD"/>
    <property type="match status" value="1"/>
</dbReference>
<keyword evidence="3 13" id="KW-0820">tRNA-binding</keyword>
<evidence type="ECO:0000256" key="10">
    <source>
        <dbReference type="ARBA" id="ARBA00022917"/>
    </source>
</evidence>
<dbReference type="HAMAP" id="MF_00184">
    <property type="entry name" value="Thr_tRNA_synth"/>
    <property type="match status" value="1"/>
</dbReference>
<dbReference type="PANTHER" id="PTHR11451">
    <property type="entry name" value="THREONINE-TRNA LIGASE"/>
    <property type="match status" value="1"/>
</dbReference>
<evidence type="ECO:0000256" key="13">
    <source>
        <dbReference type="HAMAP-Rule" id="MF_00184"/>
    </source>
</evidence>
<comment type="subcellular location">
    <subcellularLocation>
        <location evidence="13">Cytoplasm</location>
    </subcellularLocation>
</comment>
<sequence>MSKIEEKRHSLAHLLAAAVLELYPGTKNTIGPSIDNGFYYDFEFPSPISDTNLKEIEKKMKKLSNSWKSFEKKDVSAEEAREHFKDNPYKLELIGEIISKGEPLTLYTSGSFTDLCRGGHVEDMREVDNDAWKLSHIAGAYWRGNEKNKMLTRIYGLAFDTKEELDTYEKMIEEAKRRDHRKLGAELNLFSVDDRLGQGLILWHPKGGIIRKEIEDYERELVLKHGYDLVYTPHIASEKLFIESGHLENYIDSMYGSIEIEGEKYRLKPMNCPGHICIYQARVHSYRDLPLRFAEFGTVYRYELSGTLQGLLRVRGFTQDDAHIFCTPEQVENEVKELLSLVDEMLKTFRYPYSIELSTKPEKAMGSKETWDKAEQLLKSVLEKEGKEYTVDAGGGAFYGPKLDFKLIDSLGRKWQGPTVQLDFNLPERFKMEYIGSDGKAHRPVMLHRVLVGSMERFFGGLIEHYAGAFPLWLSPVQVKVLPIGEGHFAYATEVLDKMKTAGIRAELDVSDETLGKKIRNVKTEKIPYALVIGDKEVADKKVTVESRDRDNEGVQEVETLIEKLKTEIKEKK</sequence>
<comment type="cofactor">
    <cofactor evidence="13">
        <name>Zn(2+)</name>
        <dbReference type="ChEBI" id="CHEBI:29105"/>
    </cofactor>
    <text evidence="13">Binds 1 zinc ion per subunit.</text>
</comment>
<dbReference type="FunFam" id="3.30.980.10:FF:000005">
    <property type="entry name" value="Threonyl-tRNA synthetase, mitochondrial"/>
    <property type="match status" value="1"/>
</dbReference>
<dbReference type="GO" id="GO:0005737">
    <property type="term" value="C:cytoplasm"/>
    <property type="evidence" value="ECO:0007669"/>
    <property type="project" value="UniProtKB-SubCell"/>
</dbReference>
<evidence type="ECO:0000313" key="15">
    <source>
        <dbReference type="EMBL" id="OHA90406.1"/>
    </source>
</evidence>
<dbReference type="NCBIfam" id="TIGR00418">
    <property type="entry name" value="thrS"/>
    <property type="match status" value="1"/>
</dbReference>
<dbReference type="Gene3D" id="3.30.54.20">
    <property type="match status" value="1"/>
</dbReference>
<evidence type="ECO:0000256" key="3">
    <source>
        <dbReference type="ARBA" id="ARBA00022555"/>
    </source>
</evidence>
<dbReference type="InterPro" id="IPR033728">
    <property type="entry name" value="ThrRS_core"/>
</dbReference>
<dbReference type="PROSITE" id="PS50862">
    <property type="entry name" value="AA_TRNA_LIGASE_II"/>
    <property type="match status" value="1"/>
</dbReference>
<reference evidence="15 16" key="1">
    <citation type="journal article" date="2016" name="Nat. Commun.">
        <title>Thousands of microbial genomes shed light on interconnected biogeochemical processes in an aquifer system.</title>
        <authorList>
            <person name="Anantharaman K."/>
            <person name="Brown C.T."/>
            <person name="Hug L.A."/>
            <person name="Sharon I."/>
            <person name="Castelle C.J."/>
            <person name="Probst A.J."/>
            <person name="Thomas B.C."/>
            <person name="Singh A."/>
            <person name="Wilkins M.J."/>
            <person name="Karaoz U."/>
            <person name="Brodie E.L."/>
            <person name="Williams K.H."/>
            <person name="Hubbard S.S."/>
            <person name="Banfield J.F."/>
        </authorList>
    </citation>
    <scope>NUCLEOTIDE SEQUENCE [LARGE SCALE GENOMIC DNA]</scope>
</reference>
<evidence type="ECO:0000256" key="7">
    <source>
        <dbReference type="ARBA" id="ARBA00022833"/>
    </source>
</evidence>
<organism evidence="15 16">
    <name type="scientific">Candidatus Zambryskibacteria bacterium RIFCSPHIGHO2_01_FULL_46_25</name>
    <dbReference type="NCBI Taxonomy" id="1802738"/>
    <lineage>
        <taxon>Bacteria</taxon>
        <taxon>Candidatus Zambryskiibacteriota</taxon>
    </lineage>
</organism>
<dbReference type="SUPFAM" id="SSF55186">
    <property type="entry name" value="ThrRS/AlaRS common domain"/>
    <property type="match status" value="1"/>
</dbReference>
<dbReference type="PANTHER" id="PTHR11451:SF44">
    <property type="entry name" value="THREONINE--TRNA LIGASE, CHLOROPLASTIC_MITOCHONDRIAL 2"/>
    <property type="match status" value="1"/>
</dbReference>
<dbReference type="SUPFAM" id="SSF55681">
    <property type="entry name" value="Class II aaRS and biotin synthetases"/>
    <property type="match status" value="1"/>
</dbReference>
<dbReference type="Pfam" id="PF03129">
    <property type="entry name" value="HGTP_anticodon"/>
    <property type="match status" value="1"/>
</dbReference>